<dbReference type="EMBL" id="QPMM01000005">
    <property type="protein sequence ID" value="RFS23025.1"/>
    <property type="molecule type" value="Genomic_DNA"/>
</dbReference>
<protein>
    <recommendedName>
        <fullName evidence="1">Carbohydrate-binding domain-containing protein</fullName>
    </recommendedName>
</protein>
<evidence type="ECO:0000259" key="1">
    <source>
        <dbReference type="Pfam" id="PF06452"/>
    </source>
</evidence>
<accession>A0A3E1YAV6</accession>
<dbReference type="SUPFAM" id="SSF49344">
    <property type="entry name" value="CBD9-like"/>
    <property type="match status" value="1"/>
</dbReference>
<dbReference type="GO" id="GO:0016052">
    <property type="term" value="P:carbohydrate catabolic process"/>
    <property type="evidence" value="ECO:0007669"/>
    <property type="project" value="InterPro"/>
</dbReference>
<comment type="caution">
    <text evidence="2">The sequence shown here is derived from an EMBL/GenBank/DDBJ whole genome shotgun (WGS) entry which is preliminary data.</text>
</comment>
<reference evidence="2 3" key="1">
    <citation type="submission" date="2018-07" db="EMBL/GenBank/DDBJ databases">
        <title>Chitinophaga K2CV101002-2 sp. nov., isolated from a monsoon evergreen broad-leaved forest soil.</title>
        <authorList>
            <person name="Lv Y."/>
        </authorList>
    </citation>
    <scope>NUCLEOTIDE SEQUENCE [LARGE SCALE GENOMIC DNA]</scope>
    <source>
        <strain evidence="2 3">GDMCC 1.1288</strain>
    </source>
</reference>
<dbReference type="CDD" id="cd09620">
    <property type="entry name" value="CBM9_like_3"/>
    <property type="match status" value="1"/>
</dbReference>
<gene>
    <name evidence="2" type="ORF">DVR12_11105</name>
</gene>
<dbReference type="PANTHER" id="PTHR35532:SF5">
    <property type="entry name" value="CARBOHYDRATE-BINDING DOMAIN-CONTAINING PROTEIN"/>
    <property type="match status" value="1"/>
</dbReference>
<dbReference type="AlphaFoldDB" id="A0A3E1YAV6"/>
<dbReference type="PANTHER" id="PTHR35532">
    <property type="entry name" value="SIMILAR TO POLYHYDROXYALKANOATE DEPOLYMERASE"/>
    <property type="match status" value="1"/>
</dbReference>
<dbReference type="Pfam" id="PF06452">
    <property type="entry name" value="CBM9_1"/>
    <property type="match status" value="1"/>
</dbReference>
<evidence type="ECO:0000313" key="3">
    <source>
        <dbReference type="Proteomes" id="UP000260644"/>
    </source>
</evidence>
<name>A0A3E1YAV6_9BACT</name>
<dbReference type="OrthoDB" id="9786766at2"/>
<evidence type="ECO:0000313" key="2">
    <source>
        <dbReference type="EMBL" id="RFS23025.1"/>
    </source>
</evidence>
<dbReference type="GO" id="GO:0030246">
    <property type="term" value="F:carbohydrate binding"/>
    <property type="evidence" value="ECO:0007669"/>
    <property type="project" value="InterPro"/>
</dbReference>
<dbReference type="InterPro" id="IPR010502">
    <property type="entry name" value="Carb-bd_dom_fam9"/>
</dbReference>
<feature type="domain" description="Carbohydrate-binding" evidence="1">
    <location>
        <begin position="34"/>
        <end position="227"/>
    </location>
</feature>
<keyword evidence="3" id="KW-1185">Reference proteome</keyword>
<dbReference type="Gene3D" id="2.60.40.1190">
    <property type="match status" value="1"/>
</dbReference>
<proteinExistence type="predicted"/>
<dbReference type="Proteomes" id="UP000260644">
    <property type="component" value="Unassembled WGS sequence"/>
</dbReference>
<dbReference type="RefSeq" id="WP_116975754.1">
    <property type="nucleotide sequence ID" value="NZ_QPMM01000005.1"/>
</dbReference>
<organism evidence="2 3">
    <name type="scientific">Chitinophaga silvatica</name>
    <dbReference type="NCBI Taxonomy" id="2282649"/>
    <lineage>
        <taxon>Bacteria</taxon>
        <taxon>Pseudomonadati</taxon>
        <taxon>Bacteroidota</taxon>
        <taxon>Chitinophagia</taxon>
        <taxon>Chitinophagales</taxon>
        <taxon>Chitinophagaceae</taxon>
        <taxon>Chitinophaga</taxon>
    </lineage>
</organism>
<dbReference type="GO" id="GO:0004553">
    <property type="term" value="F:hydrolase activity, hydrolyzing O-glycosyl compounds"/>
    <property type="evidence" value="ECO:0007669"/>
    <property type="project" value="InterPro"/>
</dbReference>
<sequence length="329" mass="38104">MKPFLYTIVILFCDTGLFAQQHYICIPASSPVKIDGILNDEAWQKAQWTNDFVDITGSPSLTPKFKTRAKMIWDDQYLYIAAELEEPAVSAHYKNRDDLLFKENDFEVFIDPDGDANDYYELEINALNTVMDLYLSKPYRSGGKALINWDAKGMKTAVHVSGTLNKPGDKDQGWTVEMAIPYSALSFMDNSVKPSNGSIWRMNFLRVEWDQEIKDGQYTILKKPEHNWSWSPQGIVNMHLPERWGYVKFTTEASDTSFQLPASIKEEQVLWQVFIKEMMYRWQHQRFAQLAELELPDQPYKITLEATTIQFEATINNLSVNQDGRLIRK</sequence>